<comment type="caution">
    <text evidence="2">The sequence shown here is derived from an EMBL/GenBank/DDBJ whole genome shotgun (WGS) entry which is preliminary data.</text>
</comment>
<dbReference type="EC" id="3.1.-.-" evidence="2"/>
<dbReference type="GO" id="GO:0016787">
    <property type="term" value="F:hydrolase activity"/>
    <property type="evidence" value="ECO:0007669"/>
    <property type="project" value="UniProtKB-KW"/>
</dbReference>
<dbReference type="EMBL" id="JAUSUE010000026">
    <property type="protein sequence ID" value="MDQ0205020.1"/>
    <property type="molecule type" value="Genomic_DNA"/>
</dbReference>
<dbReference type="PIRSF" id="PIRSF006156">
    <property type="entry name" value="YafQ"/>
    <property type="match status" value="1"/>
</dbReference>
<evidence type="ECO:0000313" key="2">
    <source>
        <dbReference type="EMBL" id="MDQ0205020.1"/>
    </source>
</evidence>
<dbReference type="InterPro" id="IPR004386">
    <property type="entry name" value="Toxin_YafQ-like"/>
</dbReference>
<dbReference type="InterPro" id="IPR007712">
    <property type="entry name" value="RelE/ParE_toxin"/>
</dbReference>
<name>A0ABT9YC27_9FIRM</name>
<protein>
    <submittedName>
        <fullName evidence="2">mRNA interferase YafQ</fullName>
        <ecNumber evidence="2">3.1.-.-</ecNumber>
    </submittedName>
</protein>
<dbReference type="PANTHER" id="PTHR40588">
    <property type="entry name" value="MRNA INTERFERASE TOXIN YAFQ"/>
    <property type="match status" value="1"/>
</dbReference>
<accession>A0ABT9YC27</accession>
<dbReference type="Pfam" id="PF15738">
    <property type="entry name" value="YafQ_toxin"/>
    <property type="match status" value="1"/>
</dbReference>
<proteinExistence type="predicted"/>
<keyword evidence="3" id="KW-1185">Reference proteome</keyword>
<keyword evidence="2" id="KW-0378">Hydrolase</keyword>
<dbReference type="Proteomes" id="UP001239167">
    <property type="component" value="Unassembled WGS sequence"/>
</dbReference>
<dbReference type="InterPro" id="IPR035093">
    <property type="entry name" value="RelE/ParE_toxin_dom_sf"/>
</dbReference>
<gene>
    <name evidence="2" type="ORF">J2S01_002757</name>
</gene>
<dbReference type="NCBIfam" id="TIGR02385">
    <property type="entry name" value="RelE_StbE"/>
    <property type="match status" value="1"/>
</dbReference>
<sequence length="85" mass="9982">MLKIEYGTAFKKDFKKIKKRGYNPAYLEKVLELLIELKSLPSKYKDHALIGNYKGFRECHIQPDWLLIYRIDEGANLNINSYGQS</sequence>
<reference evidence="2 3" key="1">
    <citation type="submission" date="2023-07" db="EMBL/GenBank/DDBJ databases">
        <title>Genomic Encyclopedia of Type Strains, Phase IV (KMG-IV): sequencing the most valuable type-strain genomes for metagenomic binning, comparative biology and taxonomic classification.</title>
        <authorList>
            <person name="Goeker M."/>
        </authorList>
    </citation>
    <scope>NUCLEOTIDE SEQUENCE [LARGE SCALE GENOMIC DNA]</scope>
    <source>
        <strain evidence="2 3">DSM 16980</strain>
    </source>
</reference>
<dbReference type="PANTHER" id="PTHR40588:SF1">
    <property type="entry name" value="MRNA INTERFERASE TOXIN YAFQ"/>
    <property type="match status" value="1"/>
</dbReference>
<evidence type="ECO:0000256" key="1">
    <source>
        <dbReference type="ARBA" id="ARBA00022649"/>
    </source>
</evidence>
<dbReference type="RefSeq" id="WP_432748930.1">
    <property type="nucleotide sequence ID" value="NZ_CP116940.1"/>
</dbReference>
<dbReference type="SUPFAM" id="SSF143011">
    <property type="entry name" value="RelE-like"/>
    <property type="match status" value="1"/>
</dbReference>
<organism evidence="2 3">
    <name type="scientific">Pectinatus haikarae</name>
    <dbReference type="NCBI Taxonomy" id="349096"/>
    <lineage>
        <taxon>Bacteria</taxon>
        <taxon>Bacillati</taxon>
        <taxon>Bacillota</taxon>
        <taxon>Negativicutes</taxon>
        <taxon>Selenomonadales</taxon>
        <taxon>Selenomonadaceae</taxon>
        <taxon>Pectinatus</taxon>
    </lineage>
</organism>
<dbReference type="Gene3D" id="3.30.2310.20">
    <property type="entry name" value="RelE-like"/>
    <property type="match status" value="1"/>
</dbReference>
<keyword evidence="1" id="KW-1277">Toxin-antitoxin system</keyword>
<evidence type="ECO:0000313" key="3">
    <source>
        <dbReference type="Proteomes" id="UP001239167"/>
    </source>
</evidence>